<protein>
    <recommendedName>
        <fullName evidence="4">Nicotinamide riboside transporter PnuC</fullName>
    </recommendedName>
</protein>
<evidence type="ECO:0000256" key="9">
    <source>
        <dbReference type="ARBA" id="ARBA00023136"/>
    </source>
</evidence>
<evidence type="ECO:0000256" key="3">
    <source>
        <dbReference type="ARBA" id="ARBA00006669"/>
    </source>
</evidence>
<evidence type="ECO:0000256" key="10">
    <source>
        <dbReference type="SAM" id="Phobius"/>
    </source>
</evidence>
<feature type="transmembrane region" description="Helical" evidence="10">
    <location>
        <begin position="130"/>
        <end position="148"/>
    </location>
</feature>
<evidence type="ECO:0000256" key="5">
    <source>
        <dbReference type="ARBA" id="ARBA00022448"/>
    </source>
</evidence>
<feature type="transmembrane region" description="Helical" evidence="10">
    <location>
        <begin position="176"/>
        <end position="193"/>
    </location>
</feature>
<comment type="similarity">
    <text evidence="3">Belongs to the nicotinamide ribonucleoside (NR) uptake permease (TC 4.B.1) family.</text>
</comment>
<accession>A0ABS9D203</accession>
<comment type="function">
    <text evidence="1">Required for nicotinamide riboside transport across the inner membrane.</text>
</comment>
<feature type="transmembrane region" description="Helical" evidence="10">
    <location>
        <begin position="66"/>
        <end position="83"/>
    </location>
</feature>
<evidence type="ECO:0000256" key="8">
    <source>
        <dbReference type="ARBA" id="ARBA00022989"/>
    </source>
</evidence>
<keyword evidence="8 10" id="KW-1133">Transmembrane helix</keyword>
<feature type="transmembrane region" description="Helical" evidence="10">
    <location>
        <begin position="104"/>
        <end position="124"/>
    </location>
</feature>
<keyword evidence="7 10" id="KW-0812">Transmembrane</keyword>
<gene>
    <name evidence="11" type="primary">pnuC</name>
    <name evidence="11" type="ORF">L0668_02175</name>
</gene>
<evidence type="ECO:0000256" key="6">
    <source>
        <dbReference type="ARBA" id="ARBA00022475"/>
    </source>
</evidence>
<dbReference type="RefSeq" id="WP_235310413.1">
    <property type="nucleotide sequence ID" value="NZ_JAKGAS010000001.1"/>
</dbReference>
<keyword evidence="6" id="KW-1003">Cell membrane</keyword>
<evidence type="ECO:0000256" key="2">
    <source>
        <dbReference type="ARBA" id="ARBA00004651"/>
    </source>
</evidence>
<keyword evidence="5" id="KW-0813">Transport</keyword>
<comment type="subcellular location">
    <subcellularLocation>
        <location evidence="2">Cell membrane</location>
        <topology evidence="2">Multi-pass membrane protein</topology>
    </subcellularLocation>
</comment>
<evidence type="ECO:0000256" key="7">
    <source>
        <dbReference type="ARBA" id="ARBA00022692"/>
    </source>
</evidence>
<comment type="caution">
    <text evidence="11">The sequence shown here is derived from an EMBL/GenBank/DDBJ whole genome shotgun (WGS) entry which is preliminary data.</text>
</comment>
<name>A0ABS9D203_9ALTE</name>
<dbReference type="Proteomes" id="UP001521137">
    <property type="component" value="Unassembled WGS sequence"/>
</dbReference>
<proteinExistence type="inferred from homology"/>
<dbReference type="InterPro" id="IPR006419">
    <property type="entry name" value="NMN_transpt_PnuC"/>
</dbReference>
<evidence type="ECO:0000256" key="1">
    <source>
        <dbReference type="ARBA" id="ARBA00002672"/>
    </source>
</evidence>
<keyword evidence="12" id="KW-1185">Reference proteome</keyword>
<keyword evidence="9 10" id="KW-0472">Membrane</keyword>
<sequence>MGQIFDNILEQFISQFQQQSGLEAIAVILALAYVWLAARQSIWCWPCAFIGTSIYTYIFWEVSLPFHMLLNAYYIFMAVYGWWQWNQPKSKHLKVISWTQSRHVIAIVGLTVLSFVLAYSAKSILDAEHLYLDAFITVFSVFTTVLVAHKVRENWVYWAVINASGVYLYIAKDLYLTAVLTTLYLGFSVYGYINWGKEQQAKPLTSE</sequence>
<feature type="transmembrane region" description="Helical" evidence="10">
    <location>
        <begin position="43"/>
        <end position="60"/>
    </location>
</feature>
<dbReference type="Pfam" id="PF04973">
    <property type="entry name" value="NMN_transporter"/>
    <property type="match status" value="1"/>
</dbReference>
<evidence type="ECO:0000313" key="12">
    <source>
        <dbReference type="Proteomes" id="UP001521137"/>
    </source>
</evidence>
<evidence type="ECO:0000313" key="11">
    <source>
        <dbReference type="EMBL" id="MCF2946896.1"/>
    </source>
</evidence>
<organism evidence="11 12">
    <name type="scientific">Paraglaciecola algarum</name>
    <dbReference type="NCBI Taxonomy" id="3050085"/>
    <lineage>
        <taxon>Bacteria</taxon>
        <taxon>Pseudomonadati</taxon>
        <taxon>Pseudomonadota</taxon>
        <taxon>Gammaproteobacteria</taxon>
        <taxon>Alteromonadales</taxon>
        <taxon>Alteromonadaceae</taxon>
        <taxon>Paraglaciecola</taxon>
    </lineage>
</organism>
<dbReference type="EMBL" id="JAKGAS010000001">
    <property type="protein sequence ID" value="MCF2946896.1"/>
    <property type="molecule type" value="Genomic_DNA"/>
</dbReference>
<dbReference type="PANTHER" id="PTHR36122:SF2">
    <property type="entry name" value="NICOTINAMIDE RIBOSIDE TRANSPORTER PNUC"/>
    <property type="match status" value="1"/>
</dbReference>
<feature type="transmembrane region" description="Helical" evidence="10">
    <location>
        <begin position="155"/>
        <end position="170"/>
    </location>
</feature>
<dbReference type="PANTHER" id="PTHR36122">
    <property type="entry name" value="NICOTINAMIDE RIBOSIDE TRANSPORTER PNUC"/>
    <property type="match status" value="1"/>
</dbReference>
<evidence type="ECO:0000256" key="4">
    <source>
        <dbReference type="ARBA" id="ARBA00017522"/>
    </source>
</evidence>
<feature type="transmembrane region" description="Helical" evidence="10">
    <location>
        <begin position="20"/>
        <end position="36"/>
    </location>
</feature>
<reference evidence="11 12" key="1">
    <citation type="submission" date="2022-01" db="EMBL/GenBank/DDBJ databases">
        <title>Paraglaciecola sp. G1-23.</title>
        <authorList>
            <person name="Jin M.S."/>
            <person name="Han D.M."/>
            <person name="Kim H.M."/>
            <person name="Jeon C.O."/>
        </authorList>
    </citation>
    <scope>NUCLEOTIDE SEQUENCE [LARGE SCALE GENOMIC DNA]</scope>
    <source>
        <strain evidence="11 12">G1-23</strain>
    </source>
</reference>
<dbReference type="NCBIfam" id="TIGR01528">
    <property type="entry name" value="NMN_trans_PnuC"/>
    <property type="match status" value="1"/>
</dbReference>